<evidence type="ECO:0008006" key="5">
    <source>
        <dbReference type="Google" id="ProtNLM"/>
    </source>
</evidence>
<reference evidence="3" key="1">
    <citation type="journal article" date="2020" name="Microb. Genom.">
        <title>Genetic diversity of clinical and environmental Mucorales isolates obtained from an investigation of mucormycosis cases among solid organ transplant recipients.</title>
        <authorList>
            <person name="Nguyen M.H."/>
            <person name="Kaul D."/>
            <person name="Muto C."/>
            <person name="Cheng S.J."/>
            <person name="Richter R.A."/>
            <person name="Bruno V.M."/>
            <person name="Liu G."/>
            <person name="Beyhan S."/>
            <person name="Sundermann A.J."/>
            <person name="Mounaud S."/>
            <person name="Pasculle A.W."/>
            <person name="Nierman W.C."/>
            <person name="Driscoll E."/>
            <person name="Cumbie R."/>
            <person name="Clancy C.J."/>
            <person name="Dupont C.L."/>
        </authorList>
    </citation>
    <scope>NUCLEOTIDE SEQUENCE</scope>
    <source>
        <strain evidence="3">GL11</strain>
    </source>
</reference>
<organism evidence="3 4">
    <name type="scientific">Rhizopus oryzae</name>
    <name type="common">Mucormycosis agent</name>
    <name type="synonym">Rhizopus arrhizus var. delemar</name>
    <dbReference type="NCBI Taxonomy" id="64495"/>
    <lineage>
        <taxon>Eukaryota</taxon>
        <taxon>Fungi</taxon>
        <taxon>Fungi incertae sedis</taxon>
        <taxon>Mucoromycota</taxon>
        <taxon>Mucoromycotina</taxon>
        <taxon>Mucoromycetes</taxon>
        <taxon>Mucorales</taxon>
        <taxon>Mucorineae</taxon>
        <taxon>Rhizopodaceae</taxon>
        <taxon>Rhizopus</taxon>
    </lineage>
</organism>
<accession>A0A9P7BXN8</accession>
<feature type="coiled-coil region" evidence="1">
    <location>
        <begin position="593"/>
        <end position="683"/>
    </location>
</feature>
<evidence type="ECO:0000256" key="1">
    <source>
        <dbReference type="SAM" id="Coils"/>
    </source>
</evidence>
<feature type="coiled-coil region" evidence="1">
    <location>
        <begin position="1176"/>
        <end position="1281"/>
    </location>
</feature>
<feature type="coiled-coil region" evidence="1">
    <location>
        <begin position="23"/>
        <end position="92"/>
    </location>
</feature>
<dbReference type="GO" id="GO:0006406">
    <property type="term" value="P:mRNA export from nucleus"/>
    <property type="evidence" value="ECO:0007669"/>
    <property type="project" value="TreeGrafter"/>
</dbReference>
<dbReference type="EMBL" id="JAANQT010000052">
    <property type="protein sequence ID" value="KAG1315297.1"/>
    <property type="molecule type" value="Genomic_DNA"/>
</dbReference>
<proteinExistence type="predicted"/>
<dbReference type="GO" id="GO:0005643">
    <property type="term" value="C:nuclear pore"/>
    <property type="evidence" value="ECO:0007669"/>
    <property type="project" value="TreeGrafter"/>
</dbReference>
<dbReference type="GO" id="GO:0017056">
    <property type="term" value="F:structural constituent of nuclear pore"/>
    <property type="evidence" value="ECO:0007669"/>
    <property type="project" value="TreeGrafter"/>
</dbReference>
<evidence type="ECO:0000313" key="4">
    <source>
        <dbReference type="Proteomes" id="UP000716291"/>
    </source>
</evidence>
<name>A0A9P7BXN8_RHIOR</name>
<evidence type="ECO:0000256" key="2">
    <source>
        <dbReference type="SAM" id="MobiDB-lite"/>
    </source>
</evidence>
<evidence type="ECO:0000313" key="3">
    <source>
        <dbReference type="EMBL" id="KAG1315297.1"/>
    </source>
</evidence>
<feature type="region of interest" description="Disordered" evidence="2">
    <location>
        <begin position="963"/>
        <end position="998"/>
    </location>
</feature>
<comment type="caution">
    <text evidence="3">The sequence shown here is derived from an EMBL/GenBank/DDBJ whole genome shotgun (WGS) entry which is preliminary data.</text>
</comment>
<feature type="compositionally biased region" description="Low complexity" evidence="2">
    <location>
        <begin position="1563"/>
        <end position="1612"/>
    </location>
</feature>
<feature type="compositionally biased region" description="Basic and acidic residues" evidence="2">
    <location>
        <begin position="971"/>
        <end position="998"/>
    </location>
</feature>
<feature type="coiled-coil region" evidence="1">
    <location>
        <begin position="202"/>
        <end position="289"/>
    </location>
</feature>
<dbReference type="Proteomes" id="UP000716291">
    <property type="component" value="Unassembled WGS sequence"/>
</dbReference>
<feature type="coiled-coil region" evidence="1">
    <location>
        <begin position="1317"/>
        <end position="1510"/>
    </location>
</feature>
<dbReference type="PANTHER" id="PTHR18898:SF2">
    <property type="entry name" value="NUCLEOPROTEIN TPR"/>
    <property type="match status" value="1"/>
</dbReference>
<dbReference type="PANTHER" id="PTHR18898">
    <property type="entry name" value="NUCLEOPROTEIN TPR-RELATED"/>
    <property type="match status" value="1"/>
</dbReference>
<keyword evidence="4" id="KW-1185">Reference proteome</keyword>
<feature type="region of interest" description="Disordered" evidence="2">
    <location>
        <begin position="1561"/>
        <end position="1687"/>
    </location>
</feature>
<feature type="coiled-coil region" evidence="1">
    <location>
        <begin position="513"/>
        <end position="561"/>
    </location>
</feature>
<keyword evidence="1" id="KW-0175">Coiled coil</keyword>
<dbReference type="Gene3D" id="1.10.287.1490">
    <property type="match status" value="1"/>
</dbReference>
<protein>
    <recommendedName>
        <fullName evidence="5">Nucleoprotein TPR/MLP1 domain-containing protein</fullName>
    </recommendedName>
</protein>
<feature type="coiled-coil region" evidence="1">
    <location>
        <begin position="357"/>
        <end position="426"/>
    </location>
</feature>
<gene>
    <name evidence="3" type="ORF">G6F64_000777</name>
</gene>
<sequence length="1687" mass="193289">MSNIHEAINLKQELIDNELGKKYYEVEDAFKELQKKYASLERDFEKTKSEKEEDNIIKQQLQDEIHKIKIRVASMEEAAQNEFKEKNDLRTKLIQEKARTTELLKEKDSFLQKETQYMLAESHTKSEICKLKLTVEDLQATIKDKEVNENSVRSKYCALEKEYEQLKFTTNNKIGRLQVATSNSEAEKARTVDQLHKAVSELSSTKDVLAQIKNELEATKSEKEELQLRFSRLEHSYLSLKKNHDLYFEQRDKAMSENEEQTQKFIMQITQLKQQVKQLEDQSQEDKDVFRAQFKHVTGMDIVPPGPYNESGSHLLALINEYQKTGKYPEDIYKDFFEIRQKYCMVLAKVEHSTTVAANLTYELNNKEALFNQLSEDLQNHKEQLKMCQQSCEEHEAKYREVSEHLEEMKVKYSRMSAEKVRLEDTLHDTTYQLQYLLFDVQKRGDPIPIPVKKSAKALLSEFLPPAPKLPHDDLVFKNAVELVDLNRRLTEKMYILDKELSTAKNTIISIEEENHSEALTKAENRVFELEKQLVDKHTQVEFLEQELKKQKNLIEEKGLTSDPNRAFELCLTQLKETSESYASYRSETLVEIDKLKQELQTSRNSESEIRRNLVPLKSEIIYLKQKAETLSNTVRQREQELNVARQQTSMISNDLATKDKEIKEIKNSLIEYDMKFKQLQNENSDLQFQVKSKTESYDRLKMEANDSSADKLRLSTLLESINSRINGIHSVSTESTEVYKDKTDQLSSDLQSCCNSVKLLEKQLELAKSSNYQGIEDKYKEAQGQVQLLKERGLELERKVYAIMEEKIVAETKLSQAEDNLKKMNNNGAFSTGANGNNKSTCDEHDELISELKVRVRVLEDEKDEYASIVEDHIKKASSSSNEHKEYAEKASSEIERLKSDLAARNDMVSKSQEIAQKAKEEYDALREKLQNTQDELTAENTTLKSDKTRLEIEVEEKRKQVEQLNSSVEEQKRALDESQQKAHEEEKAREKAEETTTKFREVVTKLEKELDSSKQQLEDVKSELESINESYKSESAKWSEFQESIRKSHEVAEKNRVVIDGYLEALFDKLAKWNETVKGSTDLEISDLTSEVYTKLKQVNTALRCEKEASELKYIHESKRCRLVEEELNNAKYQLELTHKTIKELEMVSDNLSHNSSAEISRYKLEVDTFRSQNILLLENNNQLKARIEKLETELSDKIKEMEPLSFKIAALESQLQNAQKKITTFTTKEKEWSARSAEILSKYNQVDPKEVERTKREYEAAKTELEAANAELQSLRSSVSPLNEKIKALEADLDSTRSNQAALVSNANQRQRFAMELKNRLVDANKKNTELESTVVQLQKQIKEGSADVSKAAIPDVQKVKSLEEALKKEQEARQMAEQGVKNFESSLKKKAEEYSTLETKYAGILNRARIIQAEKNKVSEELKVLKAEQENNTRNKEASGNGADATETAALKEKIAELEAEVVRLGQELQEANIEIGRLKVKNSMMQNKNKRLQDELNAIKNAASETAITKATVAKPFAVEPTTPVQNVTENIAETITEHVVESIIEQPTNHLTEEPVEQAAEQAAEQPTEQPIEQAAEQATEQAVGQATEQAVGQPAEQVAELAEPVEPVEPVEPIEQVLEKNEEAATPTSSVLGTTIEEIPEAEYTPLINAEDETSTVSKSKRERAEDSEPGSPCKKNKSL</sequence>